<feature type="transmembrane region" description="Helical" evidence="8">
    <location>
        <begin position="37"/>
        <end position="60"/>
    </location>
</feature>
<feature type="transmembrane region" description="Helical" evidence="8">
    <location>
        <begin position="439"/>
        <end position="457"/>
    </location>
</feature>
<keyword evidence="11" id="KW-1185">Reference proteome</keyword>
<keyword evidence="7 8" id="KW-0472">Membrane</keyword>
<dbReference type="Proteomes" id="UP000017819">
    <property type="component" value="Unassembled WGS sequence"/>
</dbReference>
<accession>V4R0U6</accession>
<dbReference type="GO" id="GO:0005886">
    <property type="term" value="C:plasma membrane"/>
    <property type="evidence" value="ECO:0007669"/>
    <property type="project" value="UniProtKB-SubCell"/>
</dbReference>
<protein>
    <recommendedName>
        <fullName evidence="9">Glycosyltransferase RgtA/B/C/D-like domain-containing protein</fullName>
    </recommendedName>
</protein>
<organism evidence="10 11">
    <name type="scientific">Lutibaculum baratangense AMV1</name>
    <dbReference type="NCBI Taxonomy" id="631454"/>
    <lineage>
        <taxon>Bacteria</taxon>
        <taxon>Pseudomonadati</taxon>
        <taxon>Pseudomonadota</taxon>
        <taxon>Alphaproteobacteria</taxon>
        <taxon>Hyphomicrobiales</taxon>
        <taxon>Tepidamorphaceae</taxon>
        <taxon>Lutibaculum</taxon>
    </lineage>
</organism>
<keyword evidence="2" id="KW-1003">Cell membrane</keyword>
<feature type="transmembrane region" description="Helical" evidence="8">
    <location>
        <begin position="273"/>
        <end position="294"/>
    </location>
</feature>
<evidence type="ECO:0000313" key="10">
    <source>
        <dbReference type="EMBL" id="ESR25627.1"/>
    </source>
</evidence>
<keyword evidence="4" id="KW-0808">Transferase</keyword>
<comment type="subcellular location">
    <subcellularLocation>
        <location evidence="1">Cell membrane</location>
        <topology evidence="1">Multi-pass membrane protein</topology>
    </subcellularLocation>
</comment>
<evidence type="ECO:0000256" key="6">
    <source>
        <dbReference type="ARBA" id="ARBA00022989"/>
    </source>
</evidence>
<dbReference type="PANTHER" id="PTHR33908:SF3">
    <property type="entry name" value="UNDECAPRENYL PHOSPHATE-ALPHA-4-AMINO-4-DEOXY-L-ARABINOSE ARABINOSYL TRANSFERASE"/>
    <property type="match status" value="1"/>
</dbReference>
<dbReference type="InterPro" id="IPR050297">
    <property type="entry name" value="LipidA_mod_glycosyltrf_83"/>
</dbReference>
<dbReference type="InterPro" id="IPR038731">
    <property type="entry name" value="RgtA/B/C-like"/>
</dbReference>
<feature type="transmembrane region" description="Helical" evidence="8">
    <location>
        <begin position="230"/>
        <end position="261"/>
    </location>
</feature>
<comment type="caution">
    <text evidence="10">The sequence shown here is derived from an EMBL/GenBank/DDBJ whole genome shotgun (WGS) entry which is preliminary data.</text>
</comment>
<evidence type="ECO:0000256" key="5">
    <source>
        <dbReference type="ARBA" id="ARBA00022692"/>
    </source>
</evidence>
<gene>
    <name evidence="10" type="ORF">N177_1460</name>
</gene>
<feature type="transmembrane region" description="Helical" evidence="8">
    <location>
        <begin position="381"/>
        <end position="399"/>
    </location>
</feature>
<feature type="transmembrane region" description="Helical" evidence="8">
    <location>
        <begin position="172"/>
        <end position="191"/>
    </location>
</feature>
<feature type="domain" description="Glycosyltransferase RgtA/B/C/D-like" evidence="9">
    <location>
        <begin position="92"/>
        <end position="187"/>
    </location>
</feature>
<keyword evidence="3" id="KW-0328">Glycosyltransferase</keyword>
<reference evidence="10 11" key="1">
    <citation type="journal article" date="2014" name="Genome Announc.">
        <title>Draft Genome Sequence of Lutibaculum baratangense Strain AMV1T, Isolated from a Mud Volcano in Andamans, India.</title>
        <authorList>
            <person name="Singh A."/>
            <person name="Sreenivas A."/>
            <person name="Sathyanarayana Reddy G."/>
            <person name="Pinnaka A.K."/>
            <person name="Shivaji S."/>
        </authorList>
    </citation>
    <scope>NUCLEOTIDE SEQUENCE [LARGE SCALE GENOMIC DNA]</scope>
    <source>
        <strain evidence="10 11">AMV1</strain>
    </source>
</reference>
<evidence type="ECO:0000259" key="9">
    <source>
        <dbReference type="Pfam" id="PF13231"/>
    </source>
</evidence>
<feature type="transmembrane region" description="Helical" evidence="8">
    <location>
        <begin position="356"/>
        <end position="375"/>
    </location>
</feature>
<sequence length="599" mass="63356">MAEEAARYEQGAAAAMPGGGDQRVLRALGRVSASTRLASLVLVLFCLLAYLPGVFTVPLVDRDEARFVQTTKQMVESGDPIDLRLHEENRYKKPVGIYWLQAASTLVSGYGAEAPVWVYRLVSLLGAILAVLLTFRLGRPLVGAEAAFAGALFLAACIILNVEARLAKTDAVLLATVMAAQLALARVYFAIHGSGHGKPPSRAQLALARVFFAPPRTAEDGREPFGRWPFVFWAAIGVGILVKGPVTAMVAGLTAGGLAVLDRRAGWLKRLRPLPGLLVVAVIVLPWLVAINVVSEGRFLQESLGNDMLGKIAEGQESHGAPPGYHFLLFWVLFWPSAALLGVSIPAIWRSRREPATSFLLAWILPSFIVFEVVATKLPHYTLPVYPAIALLAASALVAGKISDQAWARLFMMASGVGGGLTALAGLGLLAYLEGVWSLQAVLMAAAATGLGAAAAWEAAKAHYPTTMALLLAQAVIVYATVFGTVAPRLDSVWVSPRLAAAAEAAAACENPHVFSAGFTEASLVFAVGTDIRFGSGEQAADFLSEGGCRVVVVTDRQSAAFVSRAQSLGFRPVIAETLSGINIGNSRWLTFQIATPAP</sequence>
<dbReference type="STRING" id="631454.N177_1460"/>
<evidence type="ECO:0000256" key="4">
    <source>
        <dbReference type="ARBA" id="ARBA00022679"/>
    </source>
</evidence>
<dbReference type="eggNOG" id="COG1807">
    <property type="taxonomic scope" value="Bacteria"/>
</dbReference>
<feature type="transmembrane region" description="Helical" evidence="8">
    <location>
        <begin position="328"/>
        <end position="349"/>
    </location>
</feature>
<feature type="transmembrane region" description="Helical" evidence="8">
    <location>
        <begin position="469"/>
        <end position="487"/>
    </location>
</feature>
<name>V4R0U6_9HYPH</name>
<evidence type="ECO:0000256" key="2">
    <source>
        <dbReference type="ARBA" id="ARBA00022475"/>
    </source>
</evidence>
<dbReference type="GO" id="GO:0016763">
    <property type="term" value="F:pentosyltransferase activity"/>
    <property type="evidence" value="ECO:0007669"/>
    <property type="project" value="TreeGrafter"/>
</dbReference>
<keyword evidence="5 8" id="KW-0812">Transmembrane</keyword>
<dbReference type="OrthoDB" id="9810951at2"/>
<feature type="transmembrane region" description="Helical" evidence="8">
    <location>
        <begin position="411"/>
        <end position="433"/>
    </location>
</feature>
<dbReference type="AlphaFoldDB" id="V4R0U6"/>
<feature type="transmembrane region" description="Helical" evidence="8">
    <location>
        <begin position="141"/>
        <end position="160"/>
    </location>
</feature>
<dbReference type="GO" id="GO:0010041">
    <property type="term" value="P:response to iron(III) ion"/>
    <property type="evidence" value="ECO:0007669"/>
    <property type="project" value="TreeGrafter"/>
</dbReference>
<evidence type="ECO:0000256" key="7">
    <source>
        <dbReference type="ARBA" id="ARBA00023136"/>
    </source>
</evidence>
<proteinExistence type="predicted"/>
<dbReference type="PANTHER" id="PTHR33908">
    <property type="entry name" value="MANNOSYLTRANSFERASE YKCB-RELATED"/>
    <property type="match status" value="1"/>
</dbReference>
<dbReference type="Pfam" id="PF13231">
    <property type="entry name" value="PMT_2"/>
    <property type="match status" value="1"/>
</dbReference>
<keyword evidence="6 8" id="KW-1133">Transmembrane helix</keyword>
<dbReference type="RefSeq" id="WP_023431602.1">
    <property type="nucleotide sequence ID" value="NZ_AWXZ01000018.1"/>
</dbReference>
<dbReference type="GO" id="GO:0009103">
    <property type="term" value="P:lipopolysaccharide biosynthetic process"/>
    <property type="evidence" value="ECO:0007669"/>
    <property type="project" value="TreeGrafter"/>
</dbReference>
<dbReference type="PATRIC" id="fig|631454.5.peg.1442"/>
<evidence type="ECO:0000313" key="11">
    <source>
        <dbReference type="Proteomes" id="UP000017819"/>
    </source>
</evidence>
<feature type="transmembrane region" description="Helical" evidence="8">
    <location>
        <begin position="117"/>
        <end position="135"/>
    </location>
</feature>
<evidence type="ECO:0000256" key="1">
    <source>
        <dbReference type="ARBA" id="ARBA00004651"/>
    </source>
</evidence>
<evidence type="ECO:0000256" key="3">
    <source>
        <dbReference type="ARBA" id="ARBA00022676"/>
    </source>
</evidence>
<dbReference type="EMBL" id="AWXZ01000018">
    <property type="protein sequence ID" value="ESR25627.1"/>
    <property type="molecule type" value="Genomic_DNA"/>
</dbReference>
<evidence type="ECO:0000256" key="8">
    <source>
        <dbReference type="SAM" id="Phobius"/>
    </source>
</evidence>